<proteinExistence type="predicted"/>
<dbReference type="InterPro" id="IPR029052">
    <property type="entry name" value="Metallo-depent_PP-like"/>
</dbReference>
<name>A0A6J7X1A6_9CAUD</name>
<dbReference type="EMBL" id="LR798325">
    <property type="protein sequence ID" value="CAB5224224.1"/>
    <property type="molecule type" value="Genomic_DNA"/>
</dbReference>
<gene>
    <name evidence="1" type="ORF">UFOVP391_38</name>
</gene>
<dbReference type="SUPFAM" id="SSF56300">
    <property type="entry name" value="Metallo-dependent phosphatases"/>
    <property type="match status" value="1"/>
</dbReference>
<reference evidence="1" key="1">
    <citation type="submission" date="2020-05" db="EMBL/GenBank/DDBJ databases">
        <authorList>
            <person name="Chiriac C."/>
            <person name="Salcher M."/>
            <person name="Ghai R."/>
            <person name="Kavagutti S V."/>
        </authorList>
    </citation>
    <scope>NUCLEOTIDE SEQUENCE</scope>
</reference>
<sequence>MIVKKHAKNIHEIQMDGKQVKIAMLSDLHWDNPKCDWDILKRDLDYCVENNIPIMVNGDFFCLMQGKGDRRGNKSDIRPEHNNAKYLDSIVETAVEWWSPYAHLLTVIGYGNHETAIIKWQETDILQRFVDLLNFKNGTQVYTGGYTGWLIVRQTFDMNVVSSFKIKYAHGFGGGGIVTKGALNLTRALEMYEDFDVFTMGHIHENAARNDVRDTISFHSKTGYRHEHKDIHLMLTGTYKEEYGDGSKGWHVERGAPVKPTGGRILMFESARIEKNGQKKLYKNIDSIKFPL</sequence>
<organism evidence="1">
    <name type="scientific">uncultured Caudovirales phage</name>
    <dbReference type="NCBI Taxonomy" id="2100421"/>
    <lineage>
        <taxon>Viruses</taxon>
        <taxon>Duplodnaviria</taxon>
        <taxon>Heunggongvirae</taxon>
        <taxon>Uroviricota</taxon>
        <taxon>Caudoviricetes</taxon>
        <taxon>Peduoviridae</taxon>
        <taxon>Maltschvirus</taxon>
        <taxon>Maltschvirus maltsch</taxon>
    </lineage>
</organism>
<protein>
    <recommendedName>
        <fullName evidence="2">Calcineurin-like phosphoesterase domain-containing protein</fullName>
    </recommendedName>
</protein>
<accession>A0A6J7X1A6</accession>
<evidence type="ECO:0000313" key="1">
    <source>
        <dbReference type="EMBL" id="CAB5224224.1"/>
    </source>
</evidence>
<evidence type="ECO:0008006" key="2">
    <source>
        <dbReference type="Google" id="ProtNLM"/>
    </source>
</evidence>